<proteinExistence type="predicted"/>
<dbReference type="HOGENOM" id="CLU_1411161_0_0_1"/>
<accession>A0A0D3JKJ2</accession>
<dbReference type="EnsemblProtists" id="EOD24027">
    <property type="protein sequence ID" value="EOD24027"/>
    <property type="gene ID" value="EMIHUDRAFT_207071"/>
</dbReference>
<dbReference type="KEGG" id="ehx:EMIHUDRAFT_207071"/>
<dbReference type="GeneID" id="17269573"/>
<feature type="compositionally biased region" description="Low complexity" evidence="1">
    <location>
        <begin position="149"/>
        <end position="161"/>
    </location>
</feature>
<dbReference type="PaxDb" id="2903-EOD24027"/>
<evidence type="ECO:0000256" key="1">
    <source>
        <dbReference type="SAM" id="MobiDB-lite"/>
    </source>
</evidence>
<sequence>MPVAWGGGATREPSSCDGSALGDFDLPFDSTLPSPHGDRSSVGSISRDRTPLSTPQRPPPAGAPLATEPGSVPRAAATAEAGSGSMPMSRHGSRMRLYHEVVNEADTQETALPEDSFDAPLSPLSPHGELAESLFSGFGGMDFRPRTPDPGSSGSQAPSPGVATSRPHGAEWQGPGGPGPGGSPGGAGVWGRDG</sequence>
<dbReference type="AlphaFoldDB" id="A0A0D3JKJ2"/>
<name>A0A0D3JKJ2_EMIH1</name>
<evidence type="ECO:0000313" key="3">
    <source>
        <dbReference type="Proteomes" id="UP000013827"/>
    </source>
</evidence>
<dbReference type="RefSeq" id="XP_005776456.1">
    <property type="nucleotide sequence ID" value="XM_005776399.1"/>
</dbReference>
<evidence type="ECO:0000313" key="2">
    <source>
        <dbReference type="EnsemblProtists" id="EOD24027"/>
    </source>
</evidence>
<feature type="region of interest" description="Disordered" evidence="1">
    <location>
        <begin position="1"/>
        <end position="194"/>
    </location>
</feature>
<dbReference type="Proteomes" id="UP000013827">
    <property type="component" value="Unassembled WGS sequence"/>
</dbReference>
<reference evidence="3" key="1">
    <citation type="journal article" date="2013" name="Nature">
        <title>Pan genome of the phytoplankton Emiliania underpins its global distribution.</title>
        <authorList>
            <person name="Read B.A."/>
            <person name="Kegel J."/>
            <person name="Klute M.J."/>
            <person name="Kuo A."/>
            <person name="Lefebvre S.C."/>
            <person name="Maumus F."/>
            <person name="Mayer C."/>
            <person name="Miller J."/>
            <person name="Monier A."/>
            <person name="Salamov A."/>
            <person name="Young J."/>
            <person name="Aguilar M."/>
            <person name="Claverie J.M."/>
            <person name="Frickenhaus S."/>
            <person name="Gonzalez K."/>
            <person name="Herman E.K."/>
            <person name="Lin Y.C."/>
            <person name="Napier J."/>
            <person name="Ogata H."/>
            <person name="Sarno A.F."/>
            <person name="Shmutz J."/>
            <person name="Schroeder D."/>
            <person name="de Vargas C."/>
            <person name="Verret F."/>
            <person name="von Dassow P."/>
            <person name="Valentin K."/>
            <person name="Van de Peer Y."/>
            <person name="Wheeler G."/>
            <person name="Dacks J.B."/>
            <person name="Delwiche C.F."/>
            <person name="Dyhrman S.T."/>
            <person name="Glockner G."/>
            <person name="John U."/>
            <person name="Richards T."/>
            <person name="Worden A.Z."/>
            <person name="Zhang X."/>
            <person name="Grigoriev I.V."/>
            <person name="Allen A.E."/>
            <person name="Bidle K."/>
            <person name="Borodovsky M."/>
            <person name="Bowler C."/>
            <person name="Brownlee C."/>
            <person name="Cock J.M."/>
            <person name="Elias M."/>
            <person name="Gladyshev V.N."/>
            <person name="Groth M."/>
            <person name="Guda C."/>
            <person name="Hadaegh A."/>
            <person name="Iglesias-Rodriguez M.D."/>
            <person name="Jenkins J."/>
            <person name="Jones B.M."/>
            <person name="Lawson T."/>
            <person name="Leese F."/>
            <person name="Lindquist E."/>
            <person name="Lobanov A."/>
            <person name="Lomsadze A."/>
            <person name="Malik S.B."/>
            <person name="Marsh M.E."/>
            <person name="Mackinder L."/>
            <person name="Mock T."/>
            <person name="Mueller-Roeber B."/>
            <person name="Pagarete A."/>
            <person name="Parker M."/>
            <person name="Probert I."/>
            <person name="Quesneville H."/>
            <person name="Raines C."/>
            <person name="Rensing S.A."/>
            <person name="Riano-Pachon D.M."/>
            <person name="Richier S."/>
            <person name="Rokitta S."/>
            <person name="Shiraiwa Y."/>
            <person name="Soanes D.M."/>
            <person name="van der Giezen M."/>
            <person name="Wahlund T.M."/>
            <person name="Williams B."/>
            <person name="Wilson W."/>
            <person name="Wolfe G."/>
            <person name="Wurch L.L."/>
        </authorList>
    </citation>
    <scope>NUCLEOTIDE SEQUENCE</scope>
</reference>
<protein>
    <submittedName>
        <fullName evidence="2">Uncharacterized protein</fullName>
    </submittedName>
</protein>
<reference evidence="2" key="2">
    <citation type="submission" date="2024-10" db="UniProtKB">
        <authorList>
            <consortium name="EnsemblProtists"/>
        </authorList>
    </citation>
    <scope>IDENTIFICATION</scope>
</reference>
<feature type="compositionally biased region" description="Gly residues" evidence="1">
    <location>
        <begin position="174"/>
        <end position="194"/>
    </location>
</feature>
<organism evidence="2 3">
    <name type="scientific">Emiliania huxleyi (strain CCMP1516)</name>
    <dbReference type="NCBI Taxonomy" id="280463"/>
    <lineage>
        <taxon>Eukaryota</taxon>
        <taxon>Haptista</taxon>
        <taxon>Haptophyta</taxon>
        <taxon>Prymnesiophyceae</taxon>
        <taxon>Isochrysidales</taxon>
        <taxon>Noelaerhabdaceae</taxon>
        <taxon>Emiliania</taxon>
    </lineage>
</organism>
<keyword evidence="3" id="KW-1185">Reference proteome</keyword>